<dbReference type="SUPFAM" id="SSF51556">
    <property type="entry name" value="Metallo-dependent hydrolases"/>
    <property type="match status" value="1"/>
</dbReference>
<dbReference type="EMBL" id="AWXZ01000023">
    <property type="protein sequence ID" value="ESR25375.1"/>
    <property type="molecule type" value="Genomic_DNA"/>
</dbReference>
<comment type="similarity">
    <text evidence="1">Belongs to the metallo-dependent hydrolases superfamily. ATZ/TRZ family.</text>
</comment>
<organism evidence="4 5">
    <name type="scientific">Lutibaculum baratangense AMV1</name>
    <dbReference type="NCBI Taxonomy" id="631454"/>
    <lineage>
        <taxon>Bacteria</taxon>
        <taxon>Pseudomonadati</taxon>
        <taxon>Pseudomonadota</taxon>
        <taxon>Alphaproteobacteria</taxon>
        <taxon>Hyphomicrobiales</taxon>
        <taxon>Tepidamorphaceae</taxon>
        <taxon>Lutibaculum</taxon>
    </lineage>
</organism>
<gene>
    <name evidence="4" type="ORF">N177_1892</name>
</gene>
<dbReference type="eggNOG" id="COG0402">
    <property type="taxonomic scope" value="Bacteria"/>
</dbReference>
<dbReference type="STRING" id="631454.N177_1892"/>
<dbReference type="EC" id="3.8.1.-" evidence="4"/>
<comment type="caution">
    <text evidence="4">The sequence shown here is derived from an EMBL/GenBank/DDBJ whole genome shotgun (WGS) entry which is preliminary data.</text>
</comment>
<dbReference type="InterPro" id="IPR011059">
    <property type="entry name" value="Metal-dep_hydrolase_composite"/>
</dbReference>
<sequence length="458" mass="48759">MLVLDLLIVGATLVTGTRGDEIIHDGHLAIEGNRIVSIGRREDIPDGTDAARMLEIPGRLVTAGYVNVHTHAVLSLMRGIAVDMGFAPAYTRGVPHGHDVNEDEAVALARLGALEALSFGSTTMVDSWVHAHATLPAMAELGLRVWSCTRFHDVDFTRVHEGVWVHDPRIGDACIASTIDLLKAHHGGAGGRTNVMLAPHAPDTCSEELLRKVAHLSAETGLNVWTHLSQSRIENDLILKRSGCTPTQLLKRAGLLNDKLIAAHCIFLSEEDIPLIADSGMTVAHVPKGNATGGAMAPTPSLREAGARIALATDNLTQDMTEVMRWALAVARLQTGKVSTEWQPEDVYEMATAAGARALGQEGRIGALAVDALADLVVFDMRKPHLTPLLDPLGTLVHDGCGRDVEHVFVDGRQVVGGGEALLVNAAAIRAEAQAAAEAIWERTAAAHHASLGNRDQV</sequence>
<dbReference type="Gene3D" id="3.20.20.140">
    <property type="entry name" value="Metal-dependent hydrolases"/>
    <property type="match status" value="1"/>
</dbReference>
<dbReference type="Gene3D" id="2.30.40.10">
    <property type="entry name" value="Urease, subunit C, domain 1"/>
    <property type="match status" value="1"/>
</dbReference>
<proteinExistence type="inferred from homology"/>
<evidence type="ECO:0000313" key="5">
    <source>
        <dbReference type="Proteomes" id="UP000017819"/>
    </source>
</evidence>
<name>V4RQH7_9HYPH</name>
<dbReference type="OrthoDB" id="9796020at2"/>
<evidence type="ECO:0000259" key="3">
    <source>
        <dbReference type="Pfam" id="PF01979"/>
    </source>
</evidence>
<dbReference type="AlphaFoldDB" id="V4RQH7"/>
<evidence type="ECO:0000256" key="2">
    <source>
        <dbReference type="ARBA" id="ARBA00022801"/>
    </source>
</evidence>
<evidence type="ECO:0000313" key="4">
    <source>
        <dbReference type="EMBL" id="ESR25375.1"/>
    </source>
</evidence>
<keyword evidence="2 4" id="KW-0378">Hydrolase</keyword>
<dbReference type="GO" id="GO:0016810">
    <property type="term" value="F:hydrolase activity, acting on carbon-nitrogen (but not peptide) bonds"/>
    <property type="evidence" value="ECO:0007669"/>
    <property type="project" value="InterPro"/>
</dbReference>
<dbReference type="Pfam" id="PF01979">
    <property type="entry name" value="Amidohydro_1"/>
    <property type="match status" value="1"/>
</dbReference>
<dbReference type="Proteomes" id="UP000017819">
    <property type="component" value="Unassembled WGS sequence"/>
</dbReference>
<reference evidence="4 5" key="1">
    <citation type="journal article" date="2014" name="Genome Announc.">
        <title>Draft Genome Sequence of Lutibaculum baratangense Strain AMV1T, Isolated from a Mud Volcano in Andamans, India.</title>
        <authorList>
            <person name="Singh A."/>
            <person name="Sreenivas A."/>
            <person name="Sathyanarayana Reddy G."/>
            <person name="Pinnaka A.K."/>
            <person name="Shivaji S."/>
        </authorList>
    </citation>
    <scope>NUCLEOTIDE SEQUENCE [LARGE SCALE GENOMIC DNA]</scope>
    <source>
        <strain evidence="4 5">AMV1</strain>
    </source>
</reference>
<feature type="domain" description="Amidohydrolase-related" evidence="3">
    <location>
        <begin position="60"/>
        <end position="415"/>
    </location>
</feature>
<protein>
    <submittedName>
        <fullName evidence="4">Putative hydrolase</fullName>
        <ecNumber evidence="4">3.8.1.-</ecNumber>
    </submittedName>
</protein>
<dbReference type="InterPro" id="IPR050287">
    <property type="entry name" value="MTA/SAH_deaminase"/>
</dbReference>
<dbReference type="PANTHER" id="PTHR43794">
    <property type="entry name" value="AMINOHYDROLASE SSNA-RELATED"/>
    <property type="match status" value="1"/>
</dbReference>
<evidence type="ECO:0000256" key="1">
    <source>
        <dbReference type="ARBA" id="ARBA00006745"/>
    </source>
</evidence>
<dbReference type="PANTHER" id="PTHR43794:SF11">
    <property type="entry name" value="AMIDOHYDROLASE-RELATED DOMAIN-CONTAINING PROTEIN"/>
    <property type="match status" value="1"/>
</dbReference>
<dbReference type="SUPFAM" id="SSF51338">
    <property type="entry name" value="Composite domain of metallo-dependent hydrolases"/>
    <property type="match status" value="1"/>
</dbReference>
<dbReference type="InterPro" id="IPR032466">
    <property type="entry name" value="Metal_Hydrolase"/>
</dbReference>
<keyword evidence="5" id="KW-1185">Reference proteome</keyword>
<accession>V4RQH7</accession>
<dbReference type="InterPro" id="IPR006680">
    <property type="entry name" value="Amidohydro-rel"/>
</dbReference>